<dbReference type="AlphaFoldDB" id="A0AAV4HGB5"/>
<keyword evidence="2" id="KW-1185">Reference proteome</keyword>
<evidence type="ECO:0000313" key="2">
    <source>
        <dbReference type="Proteomes" id="UP000762676"/>
    </source>
</evidence>
<dbReference type="Proteomes" id="UP000762676">
    <property type="component" value="Unassembled WGS sequence"/>
</dbReference>
<reference evidence="1 2" key="1">
    <citation type="journal article" date="2021" name="Elife">
        <title>Chloroplast acquisition without the gene transfer in kleptoplastic sea slugs, Plakobranchus ocellatus.</title>
        <authorList>
            <person name="Maeda T."/>
            <person name="Takahashi S."/>
            <person name="Yoshida T."/>
            <person name="Shimamura S."/>
            <person name="Takaki Y."/>
            <person name="Nagai Y."/>
            <person name="Toyoda A."/>
            <person name="Suzuki Y."/>
            <person name="Arimoto A."/>
            <person name="Ishii H."/>
            <person name="Satoh N."/>
            <person name="Nishiyama T."/>
            <person name="Hasebe M."/>
            <person name="Maruyama T."/>
            <person name="Minagawa J."/>
            <person name="Obokata J."/>
            <person name="Shigenobu S."/>
        </authorList>
    </citation>
    <scope>NUCLEOTIDE SEQUENCE [LARGE SCALE GENOMIC DNA]</scope>
</reference>
<gene>
    <name evidence="1" type="ORF">ElyMa_004444700</name>
</gene>
<evidence type="ECO:0000313" key="1">
    <source>
        <dbReference type="EMBL" id="GFR96093.1"/>
    </source>
</evidence>
<accession>A0AAV4HGB5</accession>
<evidence type="ECO:0008006" key="3">
    <source>
        <dbReference type="Google" id="ProtNLM"/>
    </source>
</evidence>
<organism evidence="1 2">
    <name type="scientific">Elysia marginata</name>
    <dbReference type="NCBI Taxonomy" id="1093978"/>
    <lineage>
        <taxon>Eukaryota</taxon>
        <taxon>Metazoa</taxon>
        <taxon>Spiralia</taxon>
        <taxon>Lophotrochozoa</taxon>
        <taxon>Mollusca</taxon>
        <taxon>Gastropoda</taxon>
        <taxon>Heterobranchia</taxon>
        <taxon>Euthyneura</taxon>
        <taxon>Panpulmonata</taxon>
        <taxon>Sacoglossa</taxon>
        <taxon>Placobranchoidea</taxon>
        <taxon>Plakobranchidae</taxon>
        <taxon>Elysia</taxon>
    </lineage>
</organism>
<protein>
    <recommendedName>
        <fullName evidence="3">SCAN box domain-containing protein</fullName>
    </recommendedName>
</protein>
<name>A0AAV4HGB5_9GAST</name>
<proteinExistence type="predicted"/>
<comment type="caution">
    <text evidence="1">The sequence shown here is derived from an EMBL/GenBank/DDBJ whole genome shotgun (WGS) entry which is preliminary data.</text>
</comment>
<sequence length="109" mass="12824">MRSVRFAIPMHTQKKRITIERTCATSLNFLGIKGGIERLGMNTRKIHSETEATVYDTVKTALLKRYNPAEDGFQERFRKCRPEQGERLSQFKIRIVGYLEKWIEMSEKE</sequence>
<dbReference type="EMBL" id="BMAT01008970">
    <property type="protein sequence ID" value="GFR96093.1"/>
    <property type="molecule type" value="Genomic_DNA"/>
</dbReference>